<dbReference type="SUPFAM" id="SSF103473">
    <property type="entry name" value="MFS general substrate transporter"/>
    <property type="match status" value="1"/>
</dbReference>
<dbReference type="PANTHER" id="PTHR11662">
    <property type="entry name" value="SOLUTE CARRIER FAMILY 17"/>
    <property type="match status" value="1"/>
</dbReference>
<feature type="transmembrane region" description="Helical" evidence="9">
    <location>
        <begin position="418"/>
        <end position="441"/>
    </location>
</feature>
<dbReference type="SUPFAM" id="SSF141091">
    <property type="entry name" value="L21p-like"/>
    <property type="match status" value="1"/>
</dbReference>
<feature type="transmembrane region" description="Helical" evidence="9">
    <location>
        <begin position="256"/>
        <end position="279"/>
    </location>
</feature>
<comment type="caution">
    <text evidence="11">The sequence shown here is derived from an EMBL/GenBank/DDBJ whole genome shotgun (WGS) entry which is preliminary data.</text>
</comment>
<keyword evidence="4" id="KW-0689">Ribosomal protein</keyword>
<dbReference type="Proteomes" id="UP001491310">
    <property type="component" value="Unassembled WGS sequence"/>
</dbReference>
<comment type="similarity">
    <text evidence="8">Belongs to the major facilitator superfamily. Sodium/anion cotransporter (TC 2.A.1.14) family.</text>
</comment>
<dbReference type="PROSITE" id="PS50850">
    <property type="entry name" value="MFS"/>
    <property type="match status" value="1"/>
</dbReference>
<reference evidence="11 12" key="1">
    <citation type="journal article" date="2024" name="Nat. Commun.">
        <title>Phylogenomics reveals the evolutionary origins of lichenization in chlorophyte algae.</title>
        <authorList>
            <person name="Puginier C."/>
            <person name="Libourel C."/>
            <person name="Otte J."/>
            <person name="Skaloud P."/>
            <person name="Haon M."/>
            <person name="Grisel S."/>
            <person name="Petersen M."/>
            <person name="Berrin J.G."/>
            <person name="Delaux P.M."/>
            <person name="Dal Grande F."/>
            <person name="Keller J."/>
        </authorList>
    </citation>
    <scope>NUCLEOTIDE SEQUENCE [LARGE SCALE GENOMIC DNA]</scope>
    <source>
        <strain evidence="11 12">SAG 216-7</strain>
    </source>
</reference>
<evidence type="ECO:0000313" key="12">
    <source>
        <dbReference type="Proteomes" id="UP001491310"/>
    </source>
</evidence>
<feature type="transmembrane region" description="Helical" evidence="9">
    <location>
        <begin position="453"/>
        <end position="475"/>
    </location>
</feature>
<dbReference type="InterPro" id="IPR001787">
    <property type="entry name" value="Ribosomal_bL21"/>
</dbReference>
<evidence type="ECO:0000256" key="4">
    <source>
        <dbReference type="ARBA" id="ARBA00022980"/>
    </source>
</evidence>
<evidence type="ECO:0000256" key="6">
    <source>
        <dbReference type="ARBA" id="ARBA00023136"/>
    </source>
</evidence>
<sequence length="476" mass="50046">MAVEAQATSAPANALSRSPQTDKYAVVDLGGTQILVEEGRWYTCNRLQAEPGSKVQLGRVLALKDEGVFHVGAPYLETVIVEAETRRTPRSPRLQRVRVAATAAYELPARPEDDKAGAAFFGTTLPLALSLALCNMDRIVLSVAIVPIAREFGFSIAAQGLIQSAFLWGYMGTQLLGGTMADRVGGKLVMAWGIAIFSLTSLLMPLALSGAVAAAALTFPAVLATRVCIGLGEGVALPAMNNMVAGLPREKRSTALGIAFTGFHCGNLIGLAVSPIILAAFGRATWAIIVVNIVNHWGYFIYLNWMPSYFHHVFGLDMKASSFLSFLPWTVMALGSMSAGLLADGLVRRGMSVTNVRKALQTVAFVIPAAALVVLANPGISTTTAVACLTIALGTTSLGQAGFVANMADIAPGNAGQMFGLCNTFGSLSGIVGVSLVGYLVQLTGSFSPVFKITAALYIFGTIIWNLFCTGNVIFD</sequence>
<dbReference type="NCBIfam" id="TIGR00061">
    <property type="entry name" value="L21"/>
    <property type="match status" value="1"/>
</dbReference>
<evidence type="ECO:0000256" key="2">
    <source>
        <dbReference type="ARBA" id="ARBA00008563"/>
    </source>
</evidence>
<evidence type="ECO:0000259" key="10">
    <source>
        <dbReference type="PROSITE" id="PS50850"/>
    </source>
</evidence>
<keyword evidence="12" id="KW-1185">Reference proteome</keyword>
<evidence type="ECO:0000256" key="3">
    <source>
        <dbReference type="ARBA" id="ARBA00022692"/>
    </source>
</evidence>
<evidence type="ECO:0000256" key="9">
    <source>
        <dbReference type="SAM" id="Phobius"/>
    </source>
</evidence>
<feature type="domain" description="Major facilitator superfamily (MFS) profile" evidence="10">
    <location>
        <begin position="123"/>
        <end position="476"/>
    </location>
</feature>
<dbReference type="InterPro" id="IPR036259">
    <property type="entry name" value="MFS_trans_sf"/>
</dbReference>
<protein>
    <recommendedName>
        <fullName evidence="10">Major facilitator superfamily (MFS) profile domain-containing protein</fullName>
    </recommendedName>
</protein>
<evidence type="ECO:0000256" key="1">
    <source>
        <dbReference type="ARBA" id="ARBA00004141"/>
    </source>
</evidence>
<gene>
    <name evidence="11" type="ORF">WJX75_006550</name>
</gene>
<dbReference type="PANTHER" id="PTHR11662:SF399">
    <property type="entry name" value="FI19708P1-RELATED"/>
    <property type="match status" value="1"/>
</dbReference>
<dbReference type="InterPro" id="IPR011701">
    <property type="entry name" value="MFS"/>
</dbReference>
<keyword evidence="3 9" id="KW-0812">Transmembrane</keyword>
<evidence type="ECO:0000313" key="11">
    <source>
        <dbReference type="EMBL" id="KAK9915239.1"/>
    </source>
</evidence>
<dbReference type="InterPro" id="IPR028909">
    <property type="entry name" value="bL21-like"/>
</dbReference>
<organism evidence="11 12">
    <name type="scientific">Coccomyxa subellipsoidea</name>
    <dbReference type="NCBI Taxonomy" id="248742"/>
    <lineage>
        <taxon>Eukaryota</taxon>
        <taxon>Viridiplantae</taxon>
        <taxon>Chlorophyta</taxon>
        <taxon>core chlorophytes</taxon>
        <taxon>Trebouxiophyceae</taxon>
        <taxon>Trebouxiophyceae incertae sedis</taxon>
        <taxon>Coccomyxaceae</taxon>
        <taxon>Coccomyxa</taxon>
    </lineage>
</organism>
<feature type="transmembrane region" description="Helical" evidence="9">
    <location>
        <begin position="384"/>
        <end position="406"/>
    </location>
</feature>
<evidence type="ECO:0000256" key="7">
    <source>
        <dbReference type="ARBA" id="ARBA00023274"/>
    </source>
</evidence>
<feature type="transmembrane region" description="Helical" evidence="9">
    <location>
        <begin position="189"/>
        <end position="208"/>
    </location>
</feature>
<feature type="transmembrane region" description="Helical" evidence="9">
    <location>
        <begin position="359"/>
        <end position="378"/>
    </location>
</feature>
<dbReference type="InterPro" id="IPR036164">
    <property type="entry name" value="bL21-like_sf"/>
</dbReference>
<dbReference type="Pfam" id="PF00829">
    <property type="entry name" value="Ribosomal_L21p"/>
    <property type="match status" value="1"/>
</dbReference>
<comment type="subcellular location">
    <subcellularLocation>
        <location evidence="1">Membrane</location>
        <topology evidence="1">Multi-pass membrane protein</topology>
    </subcellularLocation>
</comment>
<evidence type="ECO:0000256" key="8">
    <source>
        <dbReference type="ARBA" id="ARBA00024362"/>
    </source>
</evidence>
<feature type="transmembrane region" description="Helical" evidence="9">
    <location>
        <begin position="215"/>
        <end position="236"/>
    </location>
</feature>
<proteinExistence type="inferred from homology"/>
<accession>A0ABR2YUM5</accession>
<feature type="transmembrane region" description="Helical" evidence="9">
    <location>
        <begin position="148"/>
        <end position="169"/>
    </location>
</feature>
<evidence type="ECO:0000256" key="5">
    <source>
        <dbReference type="ARBA" id="ARBA00022989"/>
    </source>
</evidence>
<name>A0ABR2YUM5_9CHLO</name>
<dbReference type="EMBL" id="JALJOT010000005">
    <property type="protein sequence ID" value="KAK9915239.1"/>
    <property type="molecule type" value="Genomic_DNA"/>
</dbReference>
<keyword evidence="6 9" id="KW-0472">Membrane</keyword>
<feature type="transmembrane region" description="Helical" evidence="9">
    <location>
        <begin position="326"/>
        <end position="347"/>
    </location>
</feature>
<dbReference type="InterPro" id="IPR050382">
    <property type="entry name" value="MFS_Na/Anion_cotransporter"/>
</dbReference>
<feature type="transmembrane region" description="Helical" evidence="9">
    <location>
        <begin position="286"/>
        <end position="306"/>
    </location>
</feature>
<comment type="similarity">
    <text evidence="2">Belongs to the bacterial ribosomal protein bL21 family.</text>
</comment>
<dbReference type="InterPro" id="IPR020846">
    <property type="entry name" value="MFS_dom"/>
</dbReference>
<keyword evidence="7" id="KW-0687">Ribonucleoprotein</keyword>
<dbReference type="Gene3D" id="1.20.1250.20">
    <property type="entry name" value="MFS general substrate transporter like domains"/>
    <property type="match status" value="2"/>
</dbReference>
<keyword evidence="5 9" id="KW-1133">Transmembrane helix</keyword>
<dbReference type="Pfam" id="PF07690">
    <property type="entry name" value="MFS_1"/>
    <property type="match status" value="1"/>
</dbReference>